<dbReference type="Pfam" id="PF02089">
    <property type="entry name" value="Palm_thioest"/>
    <property type="match status" value="1"/>
</dbReference>
<dbReference type="OrthoDB" id="10263094at2759"/>
<keyword evidence="5" id="KW-0378">Hydrolase</keyword>
<dbReference type="SUPFAM" id="SSF53474">
    <property type="entry name" value="alpha/beta-Hydrolases"/>
    <property type="match status" value="1"/>
</dbReference>
<dbReference type="Gene3D" id="3.40.50.1820">
    <property type="entry name" value="alpha/beta hydrolase"/>
    <property type="match status" value="1"/>
</dbReference>
<sequence length="341" mass="38675">MFCLQFSTIIAILAITPFALASTSPRKNQLSYDEDKPLPLIIWHGLGDNYKSEGMTNVAALAEAVNPGTFTYIIRIEDEPVSDRSVTFFGNVTSQIEKVCADLASDPVLSAAPAVDALGFSQGGQFLRGYIERCNNPPVRSLVTFGSQHNGISKFETCDDKDFLCRVALGFLRSNIWSNVVQNYLVPAQYFRDPSKLADYAYYLTSSNFLADINNEREEKNQIYKQNLASLKRFVMYMFQDDETVVPKESSWFAEVNGSTVTPIQERQLFKEDWLGLRALDEKKALVFKTVPGRHMQLNDDELTDVIKRYFGPLNRKFDKETEISIEDTYNKQAQHSFQAI</sequence>
<dbReference type="PANTHER" id="PTHR11247:SF8">
    <property type="entry name" value="PALMITOYL-PROTEIN THIOESTERASE 1"/>
    <property type="match status" value="1"/>
</dbReference>
<dbReference type="FunFam" id="3.40.50.1820:FF:000107">
    <property type="entry name" value="Palmitoyl-protein thioesterase 1"/>
    <property type="match status" value="1"/>
</dbReference>
<evidence type="ECO:0000256" key="3">
    <source>
        <dbReference type="ARBA" id="ARBA00014212"/>
    </source>
</evidence>
<dbReference type="AlphaFoldDB" id="A0A420H6U8"/>
<accession>A0A420H6U8</accession>
<evidence type="ECO:0000256" key="9">
    <source>
        <dbReference type="SAM" id="SignalP"/>
    </source>
</evidence>
<dbReference type="SMR" id="A0A420H6U8"/>
<evidence type="ECO:0000256" key="7">
    <source>
        <dbReference type="ARBA" id="ARBA00023180"/>
    </source>
</evidence>
<evidence type="ECO:0000313" key="11">
    <source>
        <dbReference type="Proteomes" id="UP000286134"/>
    </source>
</evidence>
<feature type="signal peptide" evidence="9">
    <location>
        <begin position="1"/>
        <end position="21"/>
    </location>
</feature>
<gene>
    <name evidence="10" type="ORF">OnM2_108016</name>
</gene>
<comment type="similarity">
    <text evidence="1">Belongs to the palmitoyl-protein thioesterase family.</text>
</comment>
<evidence type="ECO:0000313" key="10">
    <source>
        <dbReference type="EMBL" id="RKF53164.1"/>
    </source>
</evidence>
<keyword evidence="11" id="KW-1185">Reference proteome</keyword>
<dbReference type="PANTHER" id="PTHR11247">
    <property type="entry name" value="PALMITOYL-PROTEIN THIOESTERASE/DOLICHYLDIPHOSPHATASE 1"/>
    <property type="match status" value="1"/>
</dbReference>
<dbReference type="Proteomes" id="UP000286134">
    <property type="component" value="Unassembled WGS sequence"/>
</dbReference>
<evidence type="ECO:0000256" key="5">
    <source>
        <dbReference type="ARBA" id="ARBA00022801"/>
    </source>
</evidence>
<dbReference type="InterPro" id="IPR002472">
    <property type="entry name" value="Palm_thioest"/>
</dbReference>
<name>A0A420H6U8_9PEZI</name>
<dbReference type="PRINTS" id="PR00414">
    <property type="entry name" value="PPTHIESTRASE"/>
</dbReference>
<proteinExistence type="inferred from homology"/>
<reference evidence="10 11" key="1">
    <citation type="journal article" date="2018" name="BMC Genomics">
        <title>Comparative genome analyses reveal sequence features reflecting distinct modes of host-adaptation between dicot and monocot powdery mildew.</title>
        <authorList>
            <person name="Wu Y."/>
            <person name="Ma X."/>
            <person name="Pan Z."/>
            <person name="Kale S.D."/>
            <person name="Song Y."/>
            <person name="King H."/>
            <person name="Zhang Q."/>
            <person name="Presley C."/>
            <person name="Deng X."/>
            <person name="Wei C.I."/>
            <person name="Xiao S."/>
        </authorList>
    </citation>
    <scope>NUCLEOTIDE SEQUENCE [LARGE SCALE GENOMIC DNA]</scope>
    <source>
        <strain evidence="10">UMSG2</strain>
    </source>
</reference>
<dbReference type="GO" id="GO:0008474">
    <property type="term" value="F:palmitoyl-(protein) hydrolase activity"/>
    <property type="evidence" value="ECO:0007669"/>
    <property type="project" value="UniProtKB-EC"/>
</dbReference>
<evidence type="ECO:0000256" key="6">
    <source>
        <dbReference type="ARBA" id="ARBA00023157"/>
    </source>
</evidence>
<feature type="chain" id="PRO_5019131484" description="Palmitoyl-protein thioesterase 1" evidence="9">
    <location>
        <begin position="22"/>
        <end position="341"/>
    </location>
</feature>
<keyword evidence="6" id="KW-1015">Disulfide bond</keyword>
<keyword evidence="7" id="KW-0325">Glycoprotein</keyword>
<evidence type="ECO:0000256" key="8">
    <source>
        <dbReference type="ARBA" id="ARBA00031934"/>
    </source>
</evidence>
<protein>
    <recommendedName>
        <fullName evidence="3">Palmitoyl-protein thioesterase 1</fullName>
        <ecNumber evidence="2">3.1.2.22</ecNumber>
    </recommendedName>
    <alternativeName>
        <fullName evidence="8">Palmitoyl-protein hydrolase 1</fullName>
    </alternativeName>
</protein>
<evidence type="ECO:0000256" key="1">
    <source>
        <dbReference type="ARBA" id="ARBA00010758"/>
    </source>
</evidence>
<evidence type="ECO:0000256" key="4">
    <source>
        <dbReference type="ARBA" id="ARBA00022729"/>
    </source>
</evidence>
<organism evidence="10 11">
    <name type="scientific">Erysiphe neolycopersici</name>
    <dbReference type="NCBI Taxonomy" id="212602"/>
    <lineage>
        <taxon>Eukaryota</taxon>
        <taxon>Fungi</taxon>
        <taxon>Dikarya</taxon>
        <taxon>Ascomycota</taxon>
        <taxon>Pezizomycotina</taxon>
        <taxon>Leotiomycetes</taxon>
        <taxon>Erysiphales</taxon>
        <taxon>Erysiphaceae</taxon>
        <taxon>Erysiphe</taxon>
    </lineage>
</organism>
<evidence type="ECO:0000256" key="2">
    <source>
        <dbReference type="ARBA" id="ARBA00012423"/>
    </source>
</evidence>
<dbReference type="STRING" id="212602.A0A420H6U8"/>
<dbReference type="EMBL" id="MCFK01010816">
    <property type="protein sequence ID" value="RKF53164.1"/>
    <property type="molecule type" value="Genomic_DNA"/>
</dbReference>
<dbReference type="EC" id="3.1.2.22" evidence="2"/>
<dbReference type="InterPro" id="IPR029058">
    <property type="entry name" value="AB_hydrolase_fold"/>
</dbReference>
<comment type="caution">
    <text evidence="10">The sequence shown here is derived from an EMBL/GenBank/DDBJ whole genome shotgun (WGS) entry which is preliminary data.</text>
</comment>
<keyword evidence="4 9" id="KW-0732">Signal</keyword>